<sequence length="469" mass="53809">MSPPLLPSELKDSIIDLVHISDNVDNTRSTTLSALALSCRAFRQRVNHHRFDRIEIPRIEDILPLYSLLLTDSIWENENERLSTHVSVFAVNMMGTLKQYRLFPVLTTGSFELEFILNNIFKAYFNNQAYDRSLSFTWRVEIWKPRTTTIEGLDWPDMSDGLQSAFRQLLQHPRLTQLDIYSLHNVPRDLIRSSFIEELQLTEVYFAEADSTVPQEGILDEWHLRHLTAFVTDPTHSTPLLDYIGRNTYAGKSLPHGIFPQLKTLVCCLLSEEQCETMTTLIQSAKNVMNLSLSIIDTEKLPRLPYHSLVNLESLLLCHLGALRPLAFDYLERVRGIIAPIYPCIPPIQTLEILTGIVSANKYSLDSESLFKGHDFSAIDDYLAEFSPPSLQCIEIHFRVVFTSCTDKFGYDFHKQGTDYVERVLFPKLSSMESLELRVLLTWIAYPDIPEEHYSCHPLHGWNGNTASL</sequence>
<keyword evidence="2" id="KW-1185">Reference proteome</keyword>
<evidence type="ECO:0000313" key="2">
    <source>
        <dbReference type="Proteomes" id="UP000807469"/>
    </source>
</evidence>
<evidence type="ECO:0000313" key="1">
    <source>
        <dbReference type="EMBL" id="KAF9472637.1"/>
    </source>
</evidence>
<dbReference type="AlphaFoldDB" id="A0A9P5YMR6"/>
<accession>A0A9P5YMR6</accession>
<reference evidence="1" key="1">
    <citation type="submission" date="2020-11" db="EMBL/GenBank/DDBJ databases">
        <authorList>
            <consortium name="DOE Joint Genome Institute"/>
            <person name="Ahrendt S."/>
            <person name="Riley R."/>
            <person name="Andreopoulos W."/>
            <person name="Labutti K."/>
            <person name="Pangilinan J."/>
            <person name="Ruiz-Duenas F.J."/>
            <person name="Barrasa J.M."/>
            <person name="Sanchez-Garcia M."/>
            <person name="Camarero S."/>
            <person name="Miyauchi S."/>
            <person name="Serrano A."/>
            <person name="Linde D."/>
            <person name="Babiker R."/>
            <person name="Drula E."/>
            <person name="Ayuso-Fernandez I."/>
            <person name="Pacheco R."/>
            <person name="Padilla G."/>
            <person name="Ferreira P."/>
            <person name="Barriuso J."/>
            <person name="Kellner H."/>
            <person name="Castanera R."/>
            <person name="Alfaro M."/>
            <person name="Ramirez L."/>
            <person name="Pisabarro A.G."/>
            <person name="Kuo A."/>
            <person name="Tritt A."/>
            <person name="Lipzen A."/>
            <person name="He G."/>
            <person name="Yan M."/>
            <person name="Ng V."/>
            <person name="Cullen D."/>
            <person name="Martin F."/>
            <person name="Rosso M.-N."/>
            <person name="Henrissat B."/>
            <person name="Hibbett D."/>
            <person name="Martinez A.T."/>
            <person name="Grigoriev I.V."/>
        </authorList>
    </citation>
    <scope>NUCLEOTIDE SEQUENCE</scope>
    <source>
        <strain evidence="1">CIRM-BRFM 674</strain>
    </source>
</reference>
<name>A0A9P5YMR6_9AGAR</name>
<dbReference type="EMBL" id="MU155514">
    <property type="protein sequence ID" value="KAF9472637.1"/>
    <property type="molecule type" value="Genomic_DNA"/>
</dbReference>
<dbReference type="Proteomes" id="UP000807469">
    <property type="component" value="Unassembled WGS sequence"/>
</dbReference>
<protein>
    <submittedName>
        <fullName evidence="1">Uncharacterized protein</fullName>
    </submittedName>
</protein>
<organism evidence="1 2">
    <name type="scientific">Pholiota conissans</name>
    <dbReference type="NCBI Taxonomy" id="109636"/>
    <lineage>
        <taxon>Eukaryota</taxon>
        <taxon>Fungi</taxon>
        <taxon>Dikarya</taxon>
        <taxon>Basidiomycota</taxon>
        <taxon>Agaricomycotina</taxon>
        <taxon>Agaricomycetes</taxon>
        <taxon>Agaricomycetidae</taxon>
        <taxon>Agaricales</taxon>
        <taxon>Agaricineae</taxon>
        <taxon>Strophariaceae</taxon>
        <taxon>Pholiota</taxon>
    </lineage>
</organism>
<gene>
    <name evidence="1" type="ORF">BDN70DRAFT_998085</name>
</gene>
<comment type="caution">
    <text evidence="1">The sequence shown here is derived from an EMBL/GenBank/DDBJ whole genome shotgun (WGS) entry which is preliminary data.</text>
</comment>
<proteinExistence type="predicted"/>